<dbReference type="OrthoDB" id="9815354at2"/>
<gene>
    <name evidence="8" type="primary">vapC</name>
    <name evidence="10" type="ORF">Dacsa_2406</name>
</gene>
<dbReference type="AlphaFoldDB" id="K9YXE7"/>
<evidence type="ECO:0000256" key="3">
    <source>
        <dbReference type="ARBA" id="ARBA00022722"/>
    </source>
</evidence>
<feature type="binding site" evidence="8">
    <location>
        <position position="5"/>
    </location>
    <ligand>
        <name>Mg(2+)</name>
        <dbReference type="ChEBI" id="CHEBI:18420"/>
    </ligand>
</feature>
<reference evidence="10" key="1">
    <citation type="submission" date="2012-04" db="EMBL/GenBank/DDBJ databases">
        <title>Finished genome of Dactylococcopsis salina PCC 8305.</title>
        <authorList>
            <consortium name="US DOE Joint Genome Institute"/>
            <person name="Gugger M."/>
            <person name="Coursin T."/>
            <person name="Rippka R."/>
            <person name="Tandeau De Marsac N."/>
            <person name="Huntemann M."/>
            <person name="Wei C.-L."/>
            <person name="Han J."/>
            <person name="Detter J.C."/>
            <person name="Han C."/>
            <person name="Tapia R."/>
            <person name="Daligault H."/>
            <person name="Chen A."/>
            <person name="Krypides N."/>
            <person name="Mavromatis K."/>
            <person name="Markowitz V."/>
            <person name="Szeto E."/>
            <person name="Ivanova N."/>
            <person name="Ovchinnikova G."/>
            <person name="Pagani I."/>
            <person name="Pati A."/>
            <person name="Goodwin L."/>
            <person name="Peters L."/>
            <person name="Pitluck S."/>
            <person name="Woyke T."/>
            <person name="Kerfeld C."/>
        </authorList>
    </citation>
    <scope>NUCLEOTIDE SEQUENCE [LARGE SCALE GENOMIC DNA]</scope>
    <source>
        <strain evidence="10">PCC 8305</strain>
    </source>
</reference>
<sequence>MIILDTNVISEVMRPQPNTQVMSWLKKYPVEELAITSISIAEISYGLKRLPVGRRRDSLQWRFQMFIDQGFSDRIFPFEERAAEIYAEIIVDRKQQGKPIEVMDAMIASIALLKTAILATRNVSDFENCGLELVNPWEIASEI</sequence>
<dbReference type="Pfam" id="PF01850">
    <property type="entry name" value="PIN"/>
    <property type="match status" value="1"/>
</dbReference>
<evidence type="ECO:0000313" key="11">
    <source>
        <dbReference type="Proteomes" id="UP000010482"/>
    </source>
</evidence>
<dbReference type="PANTHER" id="PTHR33653:SF1">
    <property type="entry name" value="RIBONUCLEASE VAPC2"/>
    <property type="match status" value="1"/>
</dbReference>
<dbReference type="eggNOG" id="COG1487">
    <property type="taxonomic scope" value="Bacteria"/>
</dbReference>
<evidence type="ECO:0000256" key="8">
    <source>
        <dbReference type="HAMAP-Rule" id="MF_00265"/>
    </source>
</evidence>
<protein>
    <recommendedName>
        <fullName evidence="8">Ribonuclease VapC</fullName>
        <shortName evidence="8">RNase VapC</shortName>
        <ecNumber evidence="8">3.1.-.-</ecNumber>
    </recommendedName>
    <alternativeName>
        <fullName evidence="8">Toxin VapC</fullName>
    </alternativeName>
</protein>
<keyword evidence="4 8" id="KW-0479">Metal-binding</keyword>
<dbReference type="HAMAP" id="MF_00265">
    <property type="entry name" value="VapC_Nob1"/>
    <property type="match status" value="1"/>
</dbReference>
<dbReference type="Proteomes" id="UP000010482">
    <property type="component" value="Chromosome"/>
</dbReference>
<name>K9YXE7_DACS8</name>
<dbReference type="CDD" id="cd18731">
    <property type="entry name" value="PIN_NgFitB-like"/>
    <property type="match status" value="1"/>
</dbReference>
<accession>K9YXE7</accession>
<dbReference type="InterPro" id="IPR002716">
    <property type="entry name" value="PIN_dom"/>
</dbReference>
<dbReference type="PANTHER" id="PTHR33653">
    <property type="entry name" value="RIBONUCLEASE VAPC2"/>
    <property type="match status" value="1"/>
</dbReference>
<evidence type="ECO:0000256" key="4">
    <source>
        <dbReference type="ARBA" id="ARBA00022723"/>
    </source>
</evidence>
<dbReference type="Gene3D" id="3.40.50.1010">
    <property type="entry name" value="5'-nuclease"/>
    <property type="match status" value="1"/>
</dbReference>
<keyword evidence="3 8" id="KW-0540">Nuclease</keyword>
<comment type="function">
    <text evidence="8">Toxic component of a toxin-antitoxin (TA) system. An RNase.</text>
</comment>
<evidence type="ECO:0000256" key="1">
    <source>
        <dbReference type="ARBA" id="ARBA00001946"/>
    </source>
</evidence>
<dbReference type="InterPro" id="IPR022907">
    <property type="entry name" value="VapC_family"/>
</dbReference>
<proteinExistence type="inferred from homology"/>
<evidence type="ECO:0000256" key="5">
    <source>
        <dbReference type="ARBA" id="ARBA00022801"/>
    </source>
</evidence>
<evidence type="ECO:0000259" key="9">
    <source>
        <dbReference type="Pfam" id="PF01850"/>
    </source>
</evidence>
<evidence type="ECO:0000256" key="7">
    <source>
        <dbReference type="ARBA" id="ARBA00038093"/>
    </source>
</evidence>
<dbReference type="SUPFAM" id="SSF88723">
    <property type="entry name" value="PIN domain-like"/>
    <property type="match status" value="1"/>
</dbReference>
<keyword evidence="5 8" id="KW-0378">Hydrolase</keyword>
<keyword evidence="2 8" id="KW-1277">Toxin-antitoxin system</keyword>
<keyword evidence="6 8" id="KW-0460">Magnesium</keyword>
<dbReference type="HOGENOM" id="CLU_118482_8_2_3"/>
<dbReference type="InterPro" id="IPR029060">
    <property type="entry name" value="PIN-like_dom_sf"/>
</dbReference>
<comment type="cofactor">
    <cofactor evidence="1 8">
        <name>Mg(2+)</name>
        <dbReference type="ChEBI" id="CHEBI:18420"/>
    </cofactor>
</comment>
<evidence type="ECO:0000256" key="6">
    <source>
        <dbReference type="ARBA" id="ARBA00022842"/>
    </source>
</evidence>
<dbReference type="GO" id="GO:0016787">
    <property type="term" value="F:hydrolase activity"/>
    <property type="evidence" value="ECO:0007669"/>
    <property type="project" value="UniProtKB-KW"/>
</dbReference>
<dbReference type="InterPro" id="IPR050556">
    <property type="entry name" value="Type_II_TA_system_RNase"/>
</dbReference>
<evidence type="ECO:0000256" key="2">
    <source>
        <dbReference type="ARBA" id="ARBA00022649"/>
    </source>
</evidence>
<dbReference type="EMBL" id="CP003944">
    <property type="protein sequence ID" value="AFZ51010.1"/>
    <property type="molecule type" value="Genomic_DNA"/>
</dbReference>
<dbReference type="RefSeq" id="WP_015230001.1">
    <property type="nucleotide sequence ID" value="NC_019780.1"/>
</dbReference>
<comment type="similarity">
    <text evidence="7 8">Belongs to the PINc/VapC protein family.</text>
</comment>
<dbReference type="GO" id="GO:0090729">
    <property type="term" value="F:toxin activity"/>
    <property type="evidence" value="ECO:0007669"/>
    <property type="project" value="UniProtKB-KW"/>
</dbReference>
<dbReference type="GO" id="GO:0004540">
    <property type="term" value="F:RNA nuclease activity"/>
    <property type="evidence" value="ECO:0007669"/>
    <property type="project" value="InterPro"/>
</dbReference>
<organism evidence="10 11">
    <name type="scientific">Dactylococcopsis salina (strain PCC 8305)</name>
    <name type="common">Myxobactron salinum</name>
    <dbReference type="NCBI Taxonomy" id="13035"/>
    <lineage>
        <taxon>Bacteria</taxon>
        <taxon>Bacillati</taxon>
        <taxon>Cyanobacteriota</taxon>
        <taxon>Cyanophyceae</taxon>
        <taxon>Nodosilineales</taxon>
        <taxon>Cymatolegaceae</taxon>
        <taxon>Dactylococcopsis</taxon>
    </lineage>
</organism>
<keyword evidence="11" id="KW-1185">Reference proteome</keyword>
<evidence type="ECO:0000313" key="10">
    <source>
        <dbReference type="EMBL" id="AFZ51010.1"/>
    </source>
</evidence>
<dbReference type="GO" id="GO:0000287">
    <property type="term" value="F:magnesium ion binding"/>
    <property type="evidence" value="ECO:0007669"/>
    <property type="project" value="UniProtKB-UniRule"/>
</dbReference>
<keyword evidence="8" id="KW-0800">Toxin</keyword>
<dbReference type="EC" id="3.1.-.-" evidence="8"/>
<feature type="binding site" evidence="8">
    <location>
        <position position="104"/>
    </location>
    <ligand>
        <name>Mg(2+)</name>
        <dbReference type="ChEBI" id="CHEBI:18420"/>
    </ligand>
</feature>
<feature type="domain" description="PIN" evidence="9">
    <location>
        <begin position="2"/>
        <end position="122"/>
    </location>
</feature>
<dbReference type="KEGG" id="dsl:Dacsa_2406"/>